<sequence length="102" mass="10796">MNPQFSTSILAIALLLGVAFATLDDAHNAVPFSYNGELNGTKHWGKLSPSFQACESGNHQSPVNIITSQAFLNKTLEPLYINYSGAADATIINSGSVIGVRS</sequence>
<name>A0ACC0YB04_9ROSI</name>
<reference evidence="2" key="1">
    <citation type="journal article" date="2023" name="G3 (Bethesda)">
        <title>Genome assembly and association tests identify interacting loci associated with vigor, precocity, and sex in interspecific pistachio rootstocks.</title>
        <authorList>
            <person name="Palmer W."/>
            <person name="Jacygrad E."/>
            <person name="Sagayaradj S."/>
            <person name="Cavanaugh K."/>
            <person name="Han R."/>
            <person name="Bertier L."/>
            <person name="Beede B."/>
            <person name="Kafkas S."/>
            <person name="Golino D."/>
            <person name="Preece J."/>
            <person name="Michelmore R."/>
        </authorList>
    </citation>
    <scope>NUCLEOTIDE SEQUENCE [LARGE SCALE GENOMIC DNA]</scope>
</reference>
<gene>
    <name evidence="1" type="ORF">Pint_25167</name>
</gene>
<organism evidence="1 2">
    <name type="scientific">Pistacia integerrima</name>
    <dbReference type="NCBI Taxonomy" id="434235"/>
    <lineage>
        <taxon>Eukaryota</taxon>
        <taxon>Viridiplantae</taxon>
        <taxon>Streptophyta</taxon>
        <taxon>Embryophyta</taxon>
        <taxon>Tracheophyta</taxon>
        <taxon>Spermatophyta</taxon>
        <taxon>Magnoliopsida</taxon>
        <taxon>eudicotyledons</taxon>
        <taxon>Gunneridae</taxon>
        <taxon>Pentapetalae</taxon>
        <taxon>rosids</taxon>
        <taxon>malvids</taxon>
        <taxon>Sapindales</taxon>
        <taxon>Anacardiaceae</taxon>
        <taxon>Pistacia</taxon>
    </lineage>
</organism>
<accession>A0ACC0YB04</accession>
<protein>
    <submittedName>
        <fullName evidence="1">Uncharacterized protein</fullName>
    </submittedName>
</protein>
<dbReference type="Proteomes" id="UP001163603">
    <property type="component" value="Chromosome 7"/>
</dbReference>
<comment type="caution">
    <text evidence="1">The sequence shown here is derived from an EMBL/GenBank/DDBJ whole genome shotgun (WGS) entry which is preliminary data.</text>
</comment>
<evidence type="ECO:0000313" key="1">
    <source>
        <dbReference type="EMBL" id="KAJ0033998.1"/>
    </source>
</evidence>
<evidence type="ECO:0000313" key="2">
    <source>
        <dbReference type="Proteomes" id="UP001163603"/>
    </source>
</evidence>
<dbReference type="EMBL" id="CM047742">
    <property type="protein sequence ID" value="KAJ0033998.1"/>
    <property type="molecule type" value="Genomic_DNA"/>
</dbReference>
<keyword evidence="2" id="KW-1185">Reference proteome</keyword>
<proteinExistence type="predicted"/>